<comment type="caution">
    <text evidence="9">The sequence shown here is derived from an EMBL/GenBank/DDBJ whole genome shotgun (WGS) entry which is preliminary data.</text>
</comment>
<protein>
    <recommendedName>
        <fullName evidence="5">Cyanophycinase</fullName>
        <ecNumber evidence="4">3.4.15.6</ecNumber>
    </recommendedName>
</protein>
<proteinExistence type="inferred from homology"/>
<dbReference type="InterPro" id="IPR011811">
    <property type="entry name" value="Peptidase_S51_cyanophycinase"/>
</dbReference>
<dbReference type="PANTHER" id="PTHR36175">
    <property type="entry name" value="CYANOPHYCINASE"/>
    <property type="match status" value="1"/>
</dbReference>
<evidence type="ECO:0000256" key="6">
    <source>
        <dbReference type="ARBA" id="ARBA00022670"/>
    </source>
</evidence>
<evidence type="ECO:0000313" key="10">
    <source>
        <dbReference type="Proteomes" id="UP000473278"/>
    </source>
</evidence>
<dbReference type="Proteomes" id="UP000473278">
    <property type="component" value="Unassembled WGS sequence"/>
</dbReference>
<dbReference type="Gene3D" id="3.40.50.880">
    <property type="match status" value="1"/>
</dbReference>
<dbReference type="GO" id="GO:0004180">
    <property type="term" value="F:carboxypeptidase activity"/>
    <property type="evidence" value="ECO:0007669"/>
    <property type="project" value="UniProtKB-KW"/>
</dbReference>
<dbReference type="GO" id="GO:0008241">
    <property type="term" value="F:peptidyl-dipeptidase activity"/>
    <property type="evidence" value="ECO:0007669"/>
    <property type="project" value="UniProtKB-EC"/>
</dbReference>
<dbReference type="InterPro" id="IPR029062">
    <property type="entry name" value="Class_I_gatase-like"/>
</dbReference>
<evidence type="ECO:0000313" key="9">
    <source>
        <dbReference type="EMBL" id="NGP77465.1"/>
    </source>
</evidence>
<dbReference type="EMBL" id="JAALLT010000004">
    <property type="protein sequence ID" value="NGP77465.1"/>
    <property type="molecule type" value="Genomic_DNA"/>
</dbReference>
<reference evidence="9 10" key="1">
    <citation type="submission" date="2020-02" db="EMBL/GenBank/DDBJ databases">
        <title>Balneolaceae bacterium YR4-1, complete genome.</title>
        <authorList>
            <person name="Li Y."/>
            <person name="Wu S."/>
        </authorList>
    </citation>
    <scope>NUCLEOTIDE SEQUENCE [LARGE SCALE GENOMIC DNA]</scope>
    <source>
        <strain evidence="9 10">YR4-1</strain>
    </source>
</reference>
<name>A0A6M1T655_9BACT</name>
<keyword evidence="10" id="KW-1185">Reference proteome</keyword>
<dbReference type="CDD" id="cd03145">
    <property type="entry name" value="GAT1_cyanophycinase"/>
    <property type="match status" value="1"/>
</dbReference>
<dbReference type="NCBIfam" id="TIGR02069">
    <property type="entry name" value="cyanophycinase"/>
    <property type="match status" value="1"/>
</dbReference>
<keyword evidence="7 9" id="KW-0378">Hydrolase</keyword>
<dbReference type="SUPFAM" id="SSF52317">
    <property type="entry name" value="Class I glutamine amidotransferase-like"/>
    <property type="match status" value="1"/>
</dbReference>
<accession>A0A6M1T655</accession>
<evidence type="ECO:0000256" key="2">
    <source>
        <dbReference type="ARBA" id="ARBA00002039"/>
    </source>
</evidence>
<evidence type="ECO:0000256" key="3">
    <source>
        <dbReference type="ARBA" id="ARBA00006534"/>
    </source>
</evidence>
<sequence length="290" mass="31252">MKKVFGLLLIGIFLVLNYTGNGGQDEPASLDSSKAKGKLFIIGGGSRSDTLKDIMISESNLASGGYAVVLPMSSSNQDTAAYYGILQFSERDYPASAFTFGAGDQVTPARLDSLRNAALIYIPGGVQSRFMDVINKNPEIERAVKDAYRNGALVAGTSAGAAIMSKIMITGDQKKYPEYTPTYYHLEKDNMITEEGMGLLTGAIVDQHFVKRGRNNRLLTAVMEYPDHIGIGIDESTAIVVDGNKIKVVGESQVLVYRNNSGSAITKEGKLGARDIGLDIYLPGDTFTLR</sequence>
<evidence type="ECO:0000256" key="1">
    <source>
        <dbReference type="ARBA" id="ARBA00001092"/>
    </source>
</evidence>
<keyword evidence="9" id="KW-0121">Carboxypeptidase</keyword>
<comment type="function">
    <text evidence="2">Exopeptidase that catalyzes the hydrolytic cleavage of multi-L-arginyl-poly-L-aspartic acid (cyanophycin; a water-insoluble reserve polymer) into aspartate-arginine dipeptides.</text>
</comment>
<dbReference type="GO" id="GO:0006508">
    <property type="term" value="P:proteolysis"/>
    <property type="evidence" value="ECO:0007669"/>
    <property type="project" value="UniProtKB-KW"/>
</dbReference>
<evidence type="ECO:0000256" key="7">
    <source>
        <dbReference type="ARBA" id="ARBA00022801"/>
    </source>
</evidence>
<dbReference type="GO" id="GO:0008236">
    <property type="term" value="F:serine-type peptidase activity"/>
    <property type="evidence" value="ECO:0007669"/>
    <property type="project" value="UniProtKB-KW"/>
</dbReference>
<evidence type="ECO:0000256" key="8">
    <source>
        <dbReference type="ARBA" id="ARBA00022825"/>
    </source>
</evidence>
<keyword evidence="6" id="KW-0645">Protease</keyword>
<organism evidence="9 10">
    <name type="scientific">Halalkalibaculum roseum</name>
    <dbReference type="NCBI Taxonomy" id="2709311"/>
    <lineage>
        <taxon>Bacteria</taxon>
        <taxon>Pseudomonadati</taxon>
        <taxon>Balneolota</taxon>
        <taxon>Balneolia</taxon>
        <taxon>Balneolales</taxon>
        <taxon>Balneolaceae</taxon>
        <taxon>Halalkalibaculum</taxon>
    </lineage>
</organism>
<dbReference type="InterPro" id="IPR005320">
    <property type="entry name" value="Peptidase_S51"/>
</dbReference>
<comment type="catalytic activity">
    <reaction evidence="1">
        <text>[L-4-(L-arginin-2-N-yl)aspartate](n) + H2O = [L-4-(L-arginin-2-N-yl)aspartate](n-1) + L-4-(L-arginin-2-N-yl)aspartate</text>
        <dbReference type="Rhea" id="RHEA:12845"/>
        <dbReference type="Rhea" id="RHEA-COMP:13728"/>
        <dbReference type="Rhea" id="RHEA-COMP:13734"/>
        <dbReference type="ChEBI" id="CHEBI:15377"/>
        <dbReference type="ChEBI" id="CHEBI:137986"/>
        <dbReference type="ChEBI" id="CHEBI:137991"/>
        <dbReference type="EC" id="3.4.15.6"/>
    </reaction>
</comment>
<dbReference type="PANTHER" id="PTHR36175:SF1">
    <property type="entry name" value="CYANOPHYCINASE"/>
    <property type="match status" value="1"/>
</dbReference>
<dbReference type="AlphaFoldDB" id="A0A6M1T655"/>
<dbReference type="EC" id="3.4.15.6" evidence="4"/>
<evidence type="ECO:0000256" key="5">
    <source>
        <dbReference type="ARBA" id="ARBA00015719"/>
    </source>
</evidence>
<gene>
    <name evidence="9" type="ORF">G3570_12525</name>
</gene>
<keyword evidence="8" id="KW-0720">Serine protease</keyword>
<evidence type="ECO:0000256" key="4">
    <source>
        <dbReference type="ARBA" id="ARBA00013115"/>
    </source>
</evidence>
<comment type="similarity">
    <text evidence="3">Belongs to the peptidase S51 family.</text>
</comment>
<dbReference type="Pfam" id="PF03575">
    <property type="entry name" value="Peptidase_S51"/>
    <property type="match status" value="1"/>
</dbReference>